<dbReference type="Proteomes" id="UP000564425">
    <property type="component" value="Unassembled WGS sequence"/>
</dbReference>
<organism evidence="1 2">
    <name type="scientific">Methanococcus maripaludis</name>
    <name type="common">Methanococcus deltae</name>
    <dbReference type="NCBI Taxonomy" id="39152"/>
    <lineage>
        <taxon>Archaea</taxon>
        <taxon>Methanobacteriati</taxon>
        <taxon>Methanobacteriota</taxon>
        <taxon>Methanomada group</taxon>
        <taxon>Methanococci</taxon>
        <taxon>Methanococcales</taxon>
        <taxon>Methanococcaceae</taxon>
        <taxon>Methanococcus</taxon>
    </lineage>
</organism>
<evidence type="ECO:0000313" key="2">
    <source>
        <dbReference type="Proteomes" id="UP000564425"/>
    </source>
</evidence>
<comment type="caution">
    <text evidence="1">The sequence shown here is derived from an EMBL/GenBank/DDBJ whole genome shotgun (WGS) entry which is preliminary data.</text>
</comment>
<evidence type="ECO:0000313" key="1">
    <source>
        <dbReference type="EMBL" id="MBA2851729.1"/>
    </source>
</evidence>
<reference evidence="1 2" key="1">
    <citation type="submission" date="2020-07" db="EMBL/GenBank/DDBJ databases">
        <title>Genomic Encyclopedia of Type Strains, Phase IV (KMG-V): Genome sequencing to study the core and pangenomes of soil and plant-associated prokaryotes.</title>
        <authorList>
            <person name="Whitman W."/>
        </authorList>
    </citation>
    <scope>NUCLEOTIDE SEQUENCE [LARGE SCALE GENOMIC DNA]</scope>
    <source>
        <strain evidence="1 2">A1</strain>
    </source>
</reference>
<name>A0A7J9NVM7_METMI</name>
<gene>
    <name evidence="1" type="ORF">HNP86_001888</name>
</gene>
<dbReference type="EMBL" id="JACDUH010000003">
    <property type="protein sequence ID" value="MBA2851729.1"/>
    <property type="molecule type" value="Genomic_DNA"/>
</dbReference>
<dbReference type="AlphaFoldDB" id="A0A7J9NVM7"/>
<proteinExistence type="predicted"/>
<dbReference type="RefSeq" id="WP_181501552.1">
    <property type="nucleotide sequence ID" value="NZ_JACDUH010000003.1"/>
</dbReference>
<sequence length="319" mass="36817">MSLHDSVMFLVDAITNPYIKLEKLTAVKLVSLLFGSKVISADGKTFCAGTTCKYEIHVDASLDMTVEHQILHEILHIFFGHTGFTRCRLHEKCQCENLAMDIVVEKFIKEKFNFVTGNLDELREKFSDTYSLTFNETNGGLFDINCSYCVNTDNHDIDTNMNTVYTCPCTHVDTYIHETLIHVLTCVSEKRIHAAPHRNYLHNKDMYVPTCRSVPTTVHVIMDTSTSIPREIVHRIVETCTRFKQANMTIKLYGFSDTLYEWNGVLRYKNDTQFEQVYDKFKGTKNVVVISDFSFTQYQHELLDRSSFHTIEIPKVTEC</sequence>
<accession>A0A7J9NVM7</accession>
<protein>
    <submittedName>
        <fullName evidence="1">Uncharacterized protein</fullName>
    </submittedName>
</protein>